<dbReference type="Proteomes" id="UP000647587">
    <property type="component" value="Unassembled WGS sequence"/>
</dbReference>
<sequence>MQLQVGDNAVEGEFHEEDVSLVVLDHQHVKLHDSVSLGYVGLECSEGFPHGTIISGADGYDQEGWLSQARAVPGSGNVERTAQCYARAVELCIALLECMRATR</sequence>
<reference evidence="2" key="1">
    <citation type="journal article" date="2019" name="Int. J. Syst. Evol. Microbiol.">
        <title>The Global Catalogue of Microorganisms (GCM) 10K type strain sequencing project: providing services to taxonomists for standard genome sequencing and annotation.</title>
        <authorList>
            <consortium name="The Broad Institute Genomics Platform"/>
            <consortium name="The Broad Institute Genome Sequencing Center for Infectious Disease"/>
            <person name="Wu L."/>
            <person name="Ma J."/>
        </authorList>
    </citation>
    <scope>NUCLEOTIDE SEQUENCE [LARGE SCALE GENOMIC DNA]</scope>
    <source>
        <strain evidence="2">JCM 30331</strain>
    </source>
</reference>
<keyword evidence="2" id="KW-1185">Reference proteome</keyword>
<organism evidence="1 2">
    <name type="scientific">Deinococcus malanensis</name>
    <dbReference type="NCBI Taxonomy" id="1706855"/>
    <lineage>
        <taxon>Bacteria</taxon>
        <taxon>Thermotogati</taxon>
        <taxon>Deinococcota</taxon>
        <taxon>Deinococci</taxon>
        <taxon>Deinococcales</taxon>
        <taxon>Deinococcaceae</taxon>
        <taxon>Deinococcus</taxon>
    </lineage>
</organism>
<name>A0ABQ2F308_9DEIO</name>
<gene>
    <name evidence="1" type="ORF">GCM10008955_40060</name>
</gene>
<dbReference type="EMBL" id="BMPP01000031">
    <property type="protein sequence ID" value="GGK42291.1"/>
    <property type="molecule type" value="Genomic_DNA"/>
</dbReference>
<evidence type="ECO:0000313" key="2">
    <source>
        <dbReference type="Proteomes" id="UP000647587"/>
    </source>
</evidence>
<protein>
    <submittedName>
        <fullName evidence="1">Uncharacterized protein</fullName>
    </submittedName>
</protein>
<comment type="caution">
    <text evidence="1">The sequence shown here is derived from an EMBL/GenBank/DDBJ whole genome shotgun (WGS) entry which is preliminary data.</text>
</comment>
<accession>A0ABQ2F308</accession>
<proteinExistence type="predicted"/>
<evidence type="ECO:0000313" key="1">
    <source>
        <dbReference type="EMBL" id="GGK42291.1"/>
    </source>
</evidence>